<keyword evidence="10" id="KW-1185">Reference proteome</keyword>
<dbReference type="EMBL" id="CP069028">
    <property type="protein sequence ID" value="QRC96959.1"/>
    <property type="molecule type" value="Genomic_DNA"/>
</dbReference>
<evidence type="ECO:0000259" key="8">
    <source>
        <dbReference type="Pfam" id="PF18158"/>
    </source>
</evidence>
<evidence type="ECO:0000313" key="10">
    <source>
        <dbReference type="Proteomes" id="UP000663193"/>
    </source>
</evidence>
<dbReference type="PANTHER" id="PTHR42707:SF2">
    <property type="entry name" value="ACD11 DEHYDROGENASE"/>
    <property type="match status" value="1"/>
</dbReference>
<dbReference type="VEuPathDB" id="FungiDB:JI435_018340"/>
<name>A0A7U2I090_PHANO</name>
<dbReference type="Gene3D" id="2.40.110.20">
    <property type="match status" value="1"/>
</dbReference>
<dbReference type="AlphaFoldDB" id="A0A7U2I090"/>
<dbReference type="InterPro" id="IPR036250">
    <property type="entry name" value="AcylCo_DH-like_C"/>
</dbReference>
<evidence type="ECO:0000256" key="4">
    <source>
        <dbReference type="RuleBase" id="RU362125"/>
    </source>
</evidence>
<feature type="domain" description="Adaptive response protein AidB N-terminal" evidence="8">
    <location>
        <begin position="75"/>
        <end position="188"/>
    </location>
</feature>
<keyword evidence="4" id="KW-0560">Oxidoreductase</keyword>
<feature type="domain" description="Acyl-CoA oxidase/dehydrogenase middle" evidence="7">
    <location>
        <begin position="223"/>
        <end position="350"/>
    </location>
</feature>
<dbReference type="InterPro" id="IPR052904">
    <property type="entry name" value="Acyl-CoA_dehydrogenase-like"/>
</dbReference>
<feature type="compositionally biased region" description="Polar residues" evidence="5">
    <location>
        <begin position="8"/>
        <end position="26"/>
    </location>
</feature>
<dbReference type="Pfam" id="PF02770">
    <property type="entry name" value="Acyl-CoA_dh_M"/>
    <property type="match status" value="1"/>
</dbReference>
<dbReference type="InterPro" id="IPR041504">
    <property type="entry name" value="AidB_N"/>
</dbReference>
<protein>
    <recommendedName>
        <fullName evidence="11">Acyl-CoA dehydrogenase/oxidase C-terminal domain-containing protein</fullName>
    </recommendedName>
</protein>
<dbReference type="Gene3D" id="1.20.140.10">
    <property type="entry name" value="Butyryl-CoA Dehydrogenase, subunit A, domain 3"/>
    <property type="match status" value="1"/>
</dbReference>
<evidence type="ECO:0000256" key="3">
    <source>
        <dbReference type="ARBA" id="ARBA00022827"/>
    </source>
</evidence>
<keyword evidence="3 4" id="KW-0274">FAD</keyword>
<dbReference type="PANTHER" id="PTHR42707">
    <property type="entry name" value="ACYL-COA DEHYDROGENASE"/>
    <property type="match status" value="1"/>
</dbReference>
<proteinExistence type="inferred from homology"/>
<evidence type="ECO:0000259" key="6">
    <source>
        <dbReference type="Pfam" id="PF00441"/>
    </source>
</evidence>
<dbReference type="SUPFAM" id="SSF47203">
    <property type="entry name" value="Acyl-CoA dehydrogenase C-terminal domain-like"/>
    <property type="match status" value="1"/>
</dbReference>
<evidence type="ECO:0008006" key="11">
    <source>
        <dbReference type="Google" id="ProtNLM"/>
    </source>
</evidence>
<dbReference type="Pfam" id="PF00441">
    <property type="entry name" value="Acyl-CoA_dh_1"/>
    <property type="match status" value="1"/>
</dbReference>
<dbReference type="InterPro" id="IPR009100">
    <property type="entry name" value="AcylCoA_DH/oxidase_NM_dom_sf"/>
</dbReference>
<organism evidence="9 10">
    <name type="scientific">Phaeosphaeria nodorum (strain SN15 / ATCC MYA-4574 / FGSC 10173)</name>
    <name type="common">Glume blotch fungus</name>
    <name type="synonym">Parastagonospora nodorum</name>
    <dbReference type="NCBI Taxonomy" id="321614"/>
    <lineage>
        <taxon>Eukaryota</taxon>
        <taxon>Fungi</taxon>
        <taxon>Dikarya</taxon>
        <taxon>Ascomycota</taxon>
        <taxon>Pezizomycotina</taxon>
        <taxon>Dothideomycetes</taxon>
        <taxon>Pleosporomycetidae</taxon>
        <taxon>Pleosporales</taxon>
        <taxon>Pleosporineae</taxon>
        <taxon>Phaeosphaeriaceae</taxon>
        <taxon>Parastagonospora</taxon>
    </lineage>
</organism>
<accession>A0A7U2I090</accession>
<sequence>MGIHAKRSTMTQPPQAASSSTSGFFQASPELQPQYTSIHALPSHLKARYADGQNASDDPITTRILKLYLPPNTTEVEKDAHKIARLSLNPTVLVHATDAETNHPVLRPFTTFGQENNNDPLWTTTGWQKLKEIGYEAGVVAVAYEQSHTSFNRRIHAFVLNHLWSPTGTMTGCPMSMTDGAATLLKRHLNDPEGDQPGRNKVFTEAYERLTSRDPNFAWTSGQWMTERAGGSDVSGTETFAHRVSKEYLEQEKKAGRGSDAVGMPLGPWKIDGFKWFSSATDSEMAVLLARTSKGGLSAFYIPMRRRAGEGASATNEQAPPPTELNGIRIQRLKNKLGTKSLPTAELELNGARGWLIGTEGQGVKDISAILNITRLSTGAGSVASWSRGLAICRAYSKVRKVRGGLLQDNPAHLKWMADETVKYWAAAHFAFLGVALQGSLEQDWDKMVANTRAANLIPRDKAHVAALLRLILPVMKAQVTVASVHGLRQCMECLGGIGYCENNEDGGLLNIAKIYRDNLVNPIWEGTVSVMAEDVVRVLLDKRLGDGNVLTSIFAPWVRDVLQHCGFIFATQAESIRRRLQVLIDVVQGARKDELLYRGRESLDHIEVIVSSTTLLYDATVSPDPFAEEIVKRWVGSKALQSGTHALSRTWSETVEMDKRIFLGPQRGAPDSKL</sequence>
<reference evidence="10" key="1">
    <citation type="journal article" date="2021" name="BMC Genomics">
        <title>Chromosome-level genome assembly and manually-curated proteome of model necrotroph Parastagonospora nodorum Sn15 reveals a genome-wide trove of candidate effector homologs, and redundancy of virulence-related functions within an accessory chromosome.</title>
        <authorList>
            <person name="Bertazzoni S."/>
            <person name="Jones D.A.B."/>
            <person name="Phan H.T."/>
            <person name="Tan K.-C."/>
            <person name="Hane J.K."/>
        </authorList>
    </citation>
    <scope>NUCLEOTIDE SEQUENCE [LARGE SCALE GENOMIC DNA]</scope>
    <source>
        <strain evidence="10">SN15 / ATCC MYA-4574 / FGSC 10173)</strain>
    </source>
</reference>
<evidence type="ECO:0000313" key="9">
    <source>
        <dbReference type="EMBL" id="QRC96959.1"/>
    </source>
</evidence>
<feature type="region of interest" description="Disordered" evidence="5">
    <location>
        <begin position="1"/>
        <end position="26"/>
    </location>
</feature>
<evidence type="ECO:0000256" key="1">
    <source>
        <dbReference type="ARBA" id="ARBA00009347"/>
    </source>
</evidence>
<evidence type="ECO:0000256" key="5">
    <source>
        <dbReference type="SAM" id="MobiDB-lite"/>
    </source>
</evidence>
<dbReference type="OrthoDB" id="10251155at2759"/>
<dbReference type="SUPFAM" id="SSF56645">
    <property type="entry name" value="Acyl-CoA dehydrogenase NM domain-like"/>
    <property type="match status" value="1"/>
</dbReference>
<dbReference type="GO" id="GO:0016627">
    <property type="term" value="F:oxidoreductase activity, acting on the CH-CH group of donors"/>
    <property type="evidence" value="ECO:0007669"/>
    <property type="project" value="InterPro"/>
</dbReference>
<dbReference type="Pfam" id="PF18158">
    <property type="entry name" value="AidB_N"/>
    <property type="match status" value="1"/>
</dbReference>
<dbReference type="InterPro" id="IPR009075">
    <property type="entry name" value="AcylCo_DH/oxidase_C"/>
</dbReference>
<comment type="similarity">
    <text evidence="1 4">Belongs to the acyl-CoA dehydrogenase family.</text>
</comment>
<dbReference type="Proteomes" id="UP000663193">
    <property type="component" value="Chromosome 6"/>
</dbReference>
<feature type="domain" description="Acyl-CoA dehydrogenase/oxidase C-terminal" evidence="6">
    <location>
        <begin position="453"/>
        <end position="540"/>
    </location>
</feature>
<dbReference type="InterPro" id="IPR006091">
    <property type="entry name" value="Acyl-CoA_Oxase/DH_mid-dom"/>
</dbReference>
<keyword evidence="2 4" id="KW-0285">Flavoprotein</keyword>
<comment type="cofactor">
    <cofactor evidence="4">
        <name>FAD</name>
        <dbReference type="ChEBI" id="CHEBI:57692"/>
    </cofactor>
</comment>
<gene>
    <name evidence="9" type="ORF">JI435_018340</name>
</gene>
<evidence type="ECO:0000259" key="7">
    <source>
        <dbReference type="Pfam" id="PF02770"/>
    </source>
</evidence>
<evidence type="ECO:0000256" key="2">
    <source>
        <dbReference type="ARBA" id="ARBA00022630"/>
    </source>
</evidence>